<proteinExistence type="predicted"/>
<reference evidence="1" key="1">
    <citation type="journal article" date="2020" name="Stud. Mycol.">
        <title>101 Dothideomycetes genomes: a test case for predicting lifestyles and emergence of pathogens.</title>
        <authorList>
            <person name="Haridas S."/>
            <person name="Albert R."/>
            <person name="Binder M."/>
            <person name="Bloem J."/>
            <person name="Labutti K."/>
            <person name="Salamov A."/>
            <person name="Andreopoulos B."/>
            <person name="Baker S."/>
            <person name="Barry K."/>
            <person name="Bills G."/>
            <person name="Bluhm B."/>
            <person name="Cannon C."/>
            <person name="Castanera R."/>
            <person name="Culley D."/>
            <person name="Daum C."/>
            <person name="Ezra D."/>
            <person name="Gonzalez J."/>
            <person name="Henrissat B."/>
            <person name="Kuo A."/>
            <person name="Liang C."/>
            <person name="Lipzen A."/>
            <person name="Lutzoni F."/>
            <person name="Magnuson J."/>
            <person name="Mondo S."/>
            <person name="Nolan M."/>
            <person name="Ohm R."/>
            <person name="Pangilinan J."/>
            <person name="Park H.-J."/>
            <person name="Ramirez L."/>
            <person name="Alfaro M."/>
            <person name="Sun H."/>
            <person name="Tritt A."/>
            <person name="Yoshinaga Y."/>
            <person name="Zwiers L.-H."/>
            <person name="Turgeon B."/>
            <person name="Goodwin S."/>
            <person name="Spatafora J."/>
            <person name="Crous P."/>
            <person name="Grigoriev I."/>
        </authorList>
    </citation>
    <scope>NUCLEOTIDE SEQUENCE</scope>
    <source>
        <strain evidence="1">CBS 207.26</strain>
    </source>
</reference>
<keyword evidence="2" id="KW-1185">Reference proteome</keyword>
<dbReference type="EMBL" id="ML994641">
    <property type="protein sequence ID" value="KAF2183649.1"/>
    <property type="molecule type" value="Genomic_DNA"/>
</dbReference>
<protein>
    <submittedName>
        <fullName evidence="1">Uncharacterized protein</fullName>
    </submittedName>
</protein>
<accession>A0A6A6DZD3</accession>
<dbReference type="Proteomes" id="UP000800200">
    <property type="component" value="Unassembled WGS sequence"/>
</dbReference>
<name>A0A6A6DZD3_9PEZI</name>
<sequence>MADWDNRLPHDTPKKAKVRGAIEYMEARGIPHFKQDVFHFYEVSHRQGWAMISEGSVD</sequence>
<organism evidence="1 2">
    <name type="scientific">Zopfia rhizophila CBS 207.26</name>
    <dbReference type="NCBI Taxonomy" id="1314779"/>
    <lineage>
        <taxon>Eukaryota</taxon>
        <taxon>Fungi</taxon>
        <taxon>Dikarya</taxon>
        <taxon>Ascomycota</taxon>
        <taxon>Pezizomycotina</taxon>
        <taxon>Dothideomycetes</taxon>
        <taxon>Dothideomycetes incertae sedis</taxon>
        <taxon>Zopfiaceae</taxon>
        <taxon>Zopfia</taxon>
    </lineage>
</organism>
<dbReference type="OrthoDB" id="3917514at2759"/>
<evidence type="ECO:0000313" key="1">
    <source>
        <dbReference type="EMBL" id="KAF2183649.1"/>
    </source>
</evidence>
<dbReference type="AlphaFoldDB" id="A0A6A6DZD3"/>
<gene>
    <name evidence="1" type="ORF">K469DRAFT_581963</name>
</gene>
<evidence type="ECO:0000313" key="2">
    <source>
        <dbReference type="Proteomes" id="UP000800200"/>
    </source>
</evidence>